<dbReference type="Proteomes" id="UP000248714">
    <property type="component" value="Unassembled WGS sequence"/>
</dbReference>
<protein>
    <submittedName>
        <fullName evidence="2">RNA-binding protein associated with RNAse of E/G family</fullName>
    </submittedName>
</protein>
<accession>A0ABX9EHT1</accession>
<evidence type="ECO:0000313" key="2">
    <source>
        <dbReference type="EMBL" id="RAS69744.1"/>
    </source>
</evidence>
<dbReference type="SUPFAM" id="SSF159234">
    <property type="entry name" value="FomD-like"/>
    <property type="match status" value="1"/>
</dbReference>
<comment type="caution">
    <text evidence="2">The sequence shown here is derived from an EMBL/GenBank/DDBJ whole genome shotgun (WGS) entry which is preliminary data.</text>
</comment>
<gene>
    <name evidence="2" type="ORF">C8D87_10143</name>
</gene>
<proteinExistence type="predicted"/>
<evidence type="ECO:0000313" key="3">
    <source>
        <dbReference type="Proteomes" id="UP000248714"/>
    </source>
</evidence>
<dbReference type="Gene3D" id="2.40.380.10">
    <property type="entry name" value="FomD-like"/>
    <property type="match status" value="1"/>
</dbReference>
<evidence type="ECO:0000259" key="1">
    <source>
        <dbReference type="Pfam" id="PF04167"/>
    </source>
</evidence>
<name>A0ABX9EHT1_9PSEU</name>
<feature type="domain" description="DUF402" evidence="1">
    <location>
        <begin position="23"/>
        <end position="146"/>
    </location>
</feature>
<dbReference type="InterPro" id="IPR007295">
    <property type="entry name" value="DUF402"/>
</dbReference>
<organism evidence="2 3">
    <name type="scientific">Lentzea atacamensis</name>
    <dbReference type="NCBI Taxonomy" id="531938"/>
    <lineage>
        <taxon>Bacteria</taxon>
        <taxon>Bacillati</taxon>
        <taxon>Actinomycetota</taxon>
        <taxon>Actinomycetes</taxon>
        <taxon>Pseudonocardiales</taxon>
        <taxon>Pseudonocardiaceae</taxon>
        <taxon>Lentzea</taxon>
    </lineage>
</organism>
<sequence>MVHERRSSVLDLVTGRYLTPRGAEVPVDRIERRDGALFFAVPEADNPRLQTLECWVLPSRRLRVCRWTLAPDATVTDADFDYYVDFCQVESVADRFVMVDDYVDIKVWQGRRLAVDDVDELIAALGVGFIEPREAQVAVETAFEVAVELTGLELSVLTWLKQEGWN</sequence>
<dbReference type="InterPro" id="IPR035930">
    <property type="entry name" value="FomD-like_sf"/>
</dbReference>
<reference evidence="2 3" key="1">
    <citation type="submission" date="2018-06" db="EMBL/GenBank/DDBJ databases">
        <title>Genomic Encyclopedia of Type Strains, Phase IV (KMG-IV): sequencing the most valuable type-strain genomes for metagenomic binning, comparative biology and taxonomic classification.</title>
        <authorList>
            <person name="Goeker M."/>
        </authorList>
    </citation>
    <scope>NUCLEOTIDE SEQUENCE [LARGE SCALE GENOMIC DNA]</scope>
    <source>
        <strain evidence="2 3">DSM 45479</strain>
    </source>
</reference>
<keyword evidence="3" id="KW-1185">Reference proteome</keyword>
<dbReference type="Pfam" id="PF04167">
    <property type="entry name" value="DUF402"/>
    <property type="match status" value="1"/>
</dbReference>
<dbReference type="EMBL" id="QLTT01000001">
    <property type="protein sequence ID" value="RAS69744.1"/>
    <property type="molecule type" value="Genomic_DNA"/>
</dbReference>